<evidence type="ECO:0000313" key="3">
    <source>
        <dbReference type="EMBL" id="TQE06769.1"/>
    </source>
</evidence>
<reference evidence="3 4" key="1">
    <citation type="journal article" date="2019" name="G3 (Bethesda)">
        <title>Sequencing of a Wild Apple (Malus baccata) Genome Unravels the Differences Between Cultivated and Wild Apple Species Regarding Disease Resistance and Cold Tolerance.</title>
        <authorList>
            <person name="Chen X."/>
        </authorList>
    </citation>
    <scope>NUCLEOTIDE SEQUENCE [LARGE SCALE GENOMIC DNA]</scope>
    <source>
        <strain evidence="4">cv. Shandingzi</strain>
        <tissue evidence="3">Leaves</tissue>
    </source>
</reference>
<gene>
    <name evidence="3" type="ORF">C1H46_007638</name>
</gene>
<accession>A0A540N6Z2</accession>
<keyword evidence="4" id="KW-1185">Reference proteome</keyword>
<feature type="compositionally biased region" description="Polar residues" evidence="1">
    <location>
        <begin position="1"/>
        <end position="15"/>
    </location>
</feature>
<evidence type="ECO:0000313" key="4">
    <source>
        <dbReference type="Proteomes" id="UP000315295"/>
    </source>
</evidence>
<protein>
    <recommendedName>
        <fullName evidence="2">Retrovirus-related Pol polyprotein from transposon TNT 1-94-like beta-barrel domain-containing protein</fullName>
    </recommendedName>
</protein>
<feature type="region of interest" description="Disordered" evidence="1">
    <location>
        <begin position="1"/>
        <end position="40"/>
    </location>
</feature>
<comment type="caution">
    <text evidence="3">The sequence shown here is derived from an EMBL/GenBank/DDBJ whole genome shotgun (WGS) entry which is preliminary data.</text>
</comment>
<dbReference type="EMBL" id="VIEB01000098">
    <property type="protein sequence ID" value="TQE06769.1"/>
    <property type="molecule type" value="Genomic_DNA"/>
</dbReference>
<dbReference type="InterPro" id="IPR054722">
    <property type="entry name" value="PolX-like_BBD"/>
</dbReference>
<dbReference type="Proteomes" id="UP000315295">
    <property type="component" value="Unassembled WGS sequence"/>
</dbReference>
<evidence type="ECO:0000259" key="2">
    <source>
        <dbReference type="Pfam" id="PF22936"/>
    </source>
</evidence>
<dbReference type="AlphaFoldDB" id="A0A540N6Z2"/>
<proteinExistence type="predicted"/>
<dbReference type="Pfam" id="PF22936">
    <property type="entry name" value="Pol_BBD"/>
    <property type="match status" value="1"/>
</dbReference>
<organism evidence="3 4">
    <name type="scientific">Malus baccata</name>
    <name type="common">Siberian crab apple</name>
    <name type="synonym">Pyrus baccata</name>
    <dbReference type="NCBI Taxonomy" id="106549"/>
    <lineage>
        <taxon>Eukaryota</taxon>
        <taxon>Viridiplantae</taxon>
        <taxon>Streptophyta</taxon>
        <taxon>Embryophyta</taxon>
        <taxon>Tracheophyta</taxon>
        <taxon>Spermatophyta</taxon>
        <taxon>Magnoliopsida</taxon>
        <taxon>eudicotyledons</taxon>
        <taxon>Gunneridae</taxon>
        <taxon>Pentapetalae</taxon>
        <taxon>rosids</taxon>
        <taxon>fabids</taxon>
        <taxon>Rosales</taxon>
        <taxon>Rosaceae</taxon>
        <taxon>Amygdaloideae</taxon>
        <taxon>Maleae</taxon>
        <taxon>Malus</taxon>
    </lineage>
</organism>
<name>A0A540N6Z2_MALBA</name>
<feature type="domain" description="Retrovirus-related Pol polyprotein from transposon TNT 1-94-like beta-barrel" evidence="2">
    <location>
        <begin position="82"/>
        <end position="155"/>
    </location>
</feature>
<sequence length="195" mass="20735">MGGQRIQVQNNSTQPADAGVSSRDGTVLLGPPAGTPREDILDPENLEQQFSLLNLIASSEKSDNLGNTGIASIASIDHDTGWIIDSGATDHITYDRSLFYSMTPPPRDKIITANGGVAPVTGAGSVSLTSTLSLHNCLLVPILSSHLLSVGQVTEQLDCVVLMFPSFCLLQDIRTQAIIGRGTKRRGLYYVDDVA</sequence>
<evidence type="ECO:0000256" key="1">
    <source>
        <dbReference type="SAM" id="MobiDB-lite"/>
    </source>
</evidence>